<dbReference type="EMBL" id="AQHF01000025">
    <property type="protein sequence ID" value="MBE0347015.1"/>
    <property type="molecule type" value="Genomic_DNA"/>
</dbReference>
<evidence type="ECO:0008006" key="3">
    <source>
        <dbReference type="Google" id="ProtNLM"/>
    </source>
</evidence>
<comment type="caution">
    <text evidence="1">The sequence shown here is derived from an EMBL/GenBank/DDBJ whole genome shotgun (WGS) entry which is preliminary data.</text>
</comment>
<dbReference type="RefSeq" id="WP_263972633.1">
    <property type="nucleotide sequence ID" value="NZ_AQHF01000025.1"/>
</dbReference>
<evidence type="ECO:0000313" key="2">
    <source>
        <dbReference type="Proteomes" id="UP000660708"/>
    </source>
</evidence>
<keyword evidence="2" id="KW-1185">Reference proteome</keyword>
<gene>
    <name evidence="1" type="ORF">PPEP_a4002</name>
</gene>
<dbReference type="Proteomes" id="UP000660708">
    <property type="component" value="Unassembled WGS sequence"/>
</dbReference>
<name>A0A8I0MW77_9GAMM</name>
<sequence length="41" mass="4520">MVIALAKYTGWGLAELNALTEDELIEWFEAALDHKQATEAG</sequence>
<dbReference type="AlphaFoldDB" id="A0A8I0MW77"/>
<proteinExistence type="predicted"/>
<reference evidence="1 2" key="1">
    <citation type="submission" date="2015-06" db="EMBL/GenBank/DDBJ databases">
        <title>Genome sequence of Pseudoalteromonas peptidolytica.</title>
        <authorList>
            <person name="Xie B.-B."/>
            <person name="Rong J.-C."/>
            <person name="Qin Q.-L."/>
            <person name="Zhang Y.-Z."/>
        </authorList>
    </citation>
    <scope>NUCLEOTIDE SEQUENCE [LARGE SCALE GENOMIC DNA]</scope>
    <source>
        <strain evidence="1 2">F12-50-A1</strain>
    </source>
</reference>
<evidence type="ECO:0000313" key="1">
    <source>
        <dbReference type="EMBL" id="MBE0347015.1"/>
    </source>
</evidence>
<organism evidence="1 2">
    <name type="scientific">Pseudoalteromonas peptidolytica F12-50-A1</name>
    <dbReference type="NCBI Taxonomy" id="1315280"/>
    <lineage>
        <taxon>Bacteria</taxon>
        <taxon>Pseudomonadati</taxon>
        <taxon>Pseudomonadota</taxon>
        <taxon>Gammaproteobacteria</taxon>
        <taxon>Alteromonadales</taxon>
        <taxon>Pseudoalteromonadaceae</taxon>
        <taxon>Pseudoalteromonas</taxon>
    </lineage>
</organism>
<accession>A0A8I0MW77</accession>
<protein>
    <recommendedName>
        <fullName evidence="3">GpE family phage tail protein</fullName>
    </recommendedName>
</protein>